<dbReference type="PANTHER" id="PTHR46354">
    <property type="entry name" value="DOG1 DOMAIN-CONTAINING PROTEIN"/>
    <property type="match status" value="1"/>
</dbReference>
<dbReference type="EMBL" id="QJKJ01012219">
    <property type="protein sequence ID" value="RDX69197.1"/>
    <property type="molecule type" value="Genomic_DNA"/>
</dbReference>
<feature type="region of interest" description="Disordered" evidence="1">
    <location>
        <begin position="112"/>
        <end position="133"/>
    </location>
</feature>
<evidence type="ECO:0000313" key="3">
    <source>
        <dbReference type="EMBL" id="RDX69197.1"/>
    </source>
</evidence>
<organism evidence="3 4">
    <name type="scientific">Mucuna pruriens</name>
    <name type="common">Velvet bean</name>
    <name type="synonym">Dolichos pruriens</name>
    <dbReference type="NCBI Taxonomy" id="157652"/>
    <lineage>
        <taxon>Eukaryota</taxon>
        <taxon>Viridiplantae</taxon>
        <taxon>Streptophyta</taxon>
        <taxon>Embryophyta</taxon>
        <taxon>Tracheophyta</taxon>
        <taxon>Spermatophyta</taxon>
        <taxon>Magnoliopsida</taxon>
        <taxon>eudicotyledons</taxon>
        <taxon>Gunneridae</taxon>
        <taxon>Pentapetalae</taxon>
        <taxon>rosids</taxon>
        <taxon>fabids</taxon>
        <taxon>Fabales</taxon>
        <taxon>Fabaceae</taxon>
        <taxon>Papilionoideae</taxon>
        <taxon>50 kb inversion clade</taxon>
        <taxon>NPAAA clade</taxon>
        <taxon>indigoferoid/millettioid clade</taxon>
        <taxon>Phaseoleae</taxon>
        <taxon>Mucuna</taxon>
    </lineage>
</organism>
<dbReference type="Pfam" id="PF14144">
    <property type="entry name" value="DOG1"/>
    <property type="match status" value="1"/>
</dbReference>
<dbReference type="InterPro" id="IPR025422">
    <property type="entry name" value="TGA_domain"/>
</dbReference>
<comment type="caution">
    <text evidence="3">The sequence shown here is derived from an EMBL/GenBank/DDBJ whole genome shotgun (WGS) entry which is preliminary data.</text>
</comment>
<proteinExistence type="predicted"/>
<feature type="non-terminal residue" evidence="3">
    <location>
        <position position="1"/>
    </location>
</feature>
<feature type="compositionally biased region" description="Acidic residues" evidence="1">
    <location>
        <begin position="115"/>
        <end position="126"/>
    </location>
</feature>
<reference evidence="3" key="1">
    <citation type="submission" date="2018-05" db="EMBL/GenBank/DDBJ databases">
        <title>Draft genome of Mucuna pruriens seed.</title>
        <authorList>
            <person name="Nnadi N.E."/>
            <person name="Vos R."/>
            <person name="Hasami M.H."/>
            <person name="Devisetty U.K."/>
            <person name="Aguiy J.C."/>
        </authorList>
    </citation>
    <scope>NUCLEOTIDE SEQUENCE [LARGE SCALE GENOMIC DNA]</scope>
    <source>
        <strain evidence="3">JCA_2017</strain>
    </source>
</reference>
<keyword evidence="4" id="KW-1185">Reference proteome</keyword>
<dbReference type="InterPro" id="IPR051886">
    <property type="entry name" value="Seed_Dev/Stress_Resp_Reg"/>
</dbReference>
<dbReference type="STRING" id="157652.A0A371ET11"/>
<evidence type="ECO:0000256" key="1">
    <source>
        <dbReference type="SAM" id="MobiDB-lite"/>
    </source>
</evidence>
<name>A0A371ET11_MUCPR</name>
<dbReference type="GO" id="GO:0006351">
    <property type="term" value="P:DNA-templated transcription"/>
    <property type="evidence" value="ECO:0007669"/>
    <property type="project" value="InterPro"/>
</dbReference>
<accession>A0A371ET11</accession>
<protein>
    <submittedName>
        <fullName evidence="3">Protein INAPERTURATE POLLEN1</fullName>
    </submittedName>
</protein>
<evidence type="ECO:0000259" key="2">
    <source>
        <dbReference type="PROSITE" id="PS51806"/>
    </source>
</evidence>
<dbReference type="Proteomes" id="UP000257109">
    <property type="component" value="Unassembled WGS sequence"/>
</dbReference>
<feature type="domain" description="DOG1" evidence="2">
    <location>
        <begin position="15"/>
        <end position="263"/>
    </location>
</feature>
<dbReference type="AlphaFoldDB" id="A0A371ET11"/>
<dbReference type="PROSITE" id="PS51806">
    <property type="entry name" value="DOG1"/>
    <property type="match status" value="1"/>
</dbReference>
<dbReference type="PANTHER" id="PTHR46354:SF9">
    <property type="entry name" value="PROTEIN INAPERTURATE POLLEN1"/>
    <property type="match status" value="1"/>
</dbReference>
<dbReference type="GO" id="GO:0043565">
    <property type="term" value="F:sequence-specific DNA binding"/>
    <property type="evidence" value="ECO:0007669"/>
    <property type="project" value="InterPro"/>
</dbReference>
<gene>
    <name evidence="3" type="primary">INP1</name>
    <name evidence="3" type="ORF">CR513_51721</name>
</gene>
<dbReference type="OrthoDB" id="683795at2759"/>
<evidence type="ECO:0000313" key="4">
    <source>
        <dbReference type="Proteomes" id="UP000257109"/>
    </source>
</evidence>
<sequence>MLKAVAPLFSRHKQSRPFKEYYGEWFSTLKNNLLPLLRRSIAGESPTILSTHVEMVHQHFQSYYHALDAVATSDPFQLVSQEWRNSLERPLLWLGDLHPFLFTNLARSFLHEDSPPDTDTDTDTDDDNQHPFSDRPWQVALAWRNPSDSLTARMDQIECGLRVIVPTLSDRLKRAEDAFVDRVVRDWFRCRHRKGGAKVTLGADVKGHMEELVSVFLYGNRLRRSVLVDIISVSSVYQAALFLEGLAQFLIGFRDHDLLNAFASFGDNFVTILSDAHKTEGINLSGGARGPGLCLGDEITWSSTINKCPAQNETKTDAIDVKSVVNPRRSFLGKSIAKSFSWNRDVSIERNKTRAVTEEQSATSDVIAKMLKAAVEVLNATVATSAATTEHDSEEIDY</sequence>